<evidence type="ECO:0000256" key="1">
    <source>
        <dbReference type="ARBA" id="ARBA00004236"/>
    </source>
</evidence>
<keyword evidence="6" id="KW-0472">Membrane</keyword>
<feature type="domain" description="PBP" evidence="8">
    <location>
        <begin position="39"/>
        <end position="278"/>
    </location>
</feature>
<dbReference type="GO" id="GO:0006817">
    <property type="term" value="P:phosphate ion transport"/>
    <property type="evidence" value="ECO:0007669"/>
    <property type="project" value="UniProtKB-UniRule"/>
</dbReference>
<name>A0A7Y0UII3_9ACTO</name>
<comment type="similarity">
    <text evidence="2 7">Belongs to the PstS family.</text>
</comment>
<dbReference type="Proteomes" id="UP000553981">
    <property type="component" value="Unassembled WGS sequence"/>
</dbReference>
<evidence type="ECO:0000313" key="10">
    <source>
        <dbReference type="Proteomes" id="UP000553981"/>
    </source>
</evidence>
<dbReference type="SUPFAM" id="SSF53850">
    <property type="entry name" value="Periplasmic binding protein-like II"/>
    <property type="match status" value="1"/>
</dbReference>
<dbReference type="Gene3D" id="3.40.190.10">
    <property type="entry name" value="Periplasmic binding protein-like II"/>
    <property type="match status" value="2"/>
</dbReference>
<evidence type="ECO:0000256" key="7">
    <source>
        <dbReference type="RuleBase" id="RU367119"/>
    </source>
</evidence>
<keyword evidence="7" id="KW-0592">Phosphate transport</keyword>
<comment type="function">
    <text evidence="7">Involved in the system for phosphate transport across the cytoplasmic membrane.</text>
</comment>
<evidence type="ECO:0000256" key="4">
    <source>
        <dbReference type="ARBA" id="ARBA00022475"/>
    </source>
</evidence>
<dbReference type="InterPro" id="IPR011862">
    <property type="entry name" value="Phos-bd"/>
</dbReference>
<comment type="subcellular location">
    <subcellularLocation>
        <location evidence="1">Cell membrane</location>
    </subcellularLocation>
</comment>
<evidence type="ECO:0000256" key="2">
    <source>
        <dbReference type="ARBA" id="ARBA00008725"/>
    </source>
</evidence>
<dbReference type="Pfam" id="PF12849">
    <property type="entry name" value="PBP_like_2"/>
    <property type="match status" value="1"/>
</dbReference>
<evidence type="ECO:0000256" key="5">
    <source>
        <dbReference type="ARBA" id="ARBA00022729"/>
    </source>
</evidence>
<dbReference type="InterPro" id="IPR024370">
    <property type="entry name" value="PBP_domain"/>
</dbReference>
<keyword evidence="4" id="KW-1003">Cell membrane</keyword>
<dbReference type="AlphaFoldDB" id="A0A7Y0UII3"/>
<dbReference type="NCBIfam" id="TIGR02136">
    <property type="entry name" value="ptsS_2"/>
    <property type="match status" value="1"/>
</dbReference>
<dbReference type="PANTHER" id="PTHR30570">
    <property type="entry name" value="PERIPLASMIC PHOSPHATE BINDING COMPONENT OF PHOSPHATE ABC TRANSPORTER"/>
    <property type="match status" value="1"/>
</dbReference>
<feature type="signal peptide" evidence="7">
    <location>
        <begin position="1"/>
        <end position="23"/>
    </location>
</feature>
<comment type="caution">
    <text evidence="9">The sequence shown here is derived from an EMBL/GenBank/DDBJ whole genome shotgun (WGS) entry which is preliminary data.</text>
</comment>
<gene>
    <name evidence="9" type="ORF">HHJ67_07005</name>
</gene>
<dbReference type="EMBL" id="JABCUI010000003">
    <property type="protein sequence ID" value="NMW87501.1"/>
    <property type="molecule type" value="Genomic_DNA"/>
</dbReference>
<dbReference type="GO" id="GO:0005886">
    <property type="term" value="C:plasma membrane"/>
    <property type="evidence" value="ECO:0007669"/>
    <property type="project" value="UniProtKB-SubCell"/>
</dbReference>
<keyword evidence="3 7" id="KW-0813">Transport</keyword>
<sequence>MKISRIGAIFGAGLLSMSLLTGCAGGDNQTASGADAESSAAPSTLSGTVTGSGSSALLPLAKATAEAFMQDNPNVTVTMNGGGSGEGLKQVAAGSVNIGNSDVFAGEKLDATQVADLVDHKVCTITMAPVVNKDLGVTNLTTAQLTDVFTGKTTNWKEVGGPDEKIVLVTRPSSSGTRALFKTWALGGAEEASNQSLETDDSGTLLQTVSQNKGAIGYVALSYLVGKDEVQPVAIDGVKPTLENTYSGKYKVWGYEHMYTKGDPDAVTKAFLDYMMGDKFAADLEKMGYGVSSKMSAQAAASHPDPAA</sequence>
<evidence type="ECO:0000259" key="8">
    <source>
        <dbReference type="Pfam" id="PF12849"/>
    </source>
</evidence>
<dbReference type="CDD" id="cd13653">
    <property type="entry name" value="PBP2_phosphate_like_1"/>
    <property type="match status" value="1"/>
</dbReference>
<keyword evidence="5 7" id="KW-0732">Signal</keyword>
<dbReference type="InterPro" id="IPR050811">
    <property type="entry name" value="Phosphate_ABC_transporter"/>
</dbReference>
<proteinExistence type="inferred from homology"/>
<feature type="chain" id="PRO_5039754022" description="Phosphate-binding protein" evidence="7">
    <location>
        <begin position="24"/>
        <end position="308"/>
    </location>
</feature>
<evidence type="ECO:0000313" key="9">
    <source>
        <dbReference type="EMBL" id="NMW87501.1"/>
    </source>
</evidence>
<evidence type="ECO:0000256" key="3">
    <source>
        <dbReference type="ARBA" id="ARBA00022448"/>
    </source>
</evidence>
<dbReference type="PROSITE" id="PS51257">
    <property type="entry name" value="PROKAR_LIPOPROTEIN"/>
    <property type="match status" value="1"/>
</dbReference>
<evidence type="ECO:0000256" key="6">
    <source>
        <dbReference type="ARBA" id="ARBA00023136"/>
    </source>
</evidence>
<protein>
    <recommendedName>
        <fullName evidence="7">Phosphate-binding protein</fullName>
    </recommendedName>
</protein>
<reference evidence="9 10" key="1">
    <citation type="submission" date="2020-04" db="EMBL/GenBank/DDBJ databases">
        <title>Antimicrobial susceptibility and clonality of vaginal-derived multi-drug resistant Mobiluncus isolates in China.</title>
        <authorList>
            <person name="Zhang X."/>
        </authorList>
    </citation>
    <scope>NUCLEOTIDE SEQUENCE [LARGE SCALE GENOMIC DNA]</scope>
    <source>
        <strain evidence="9 10">19</strain>
    </source>
</reference>
<dbReference type="GO" id="GO:0042301">
    <property type="term" value="F:phosphate ion binding"/>
    <property type="evidence" value="ECO:0007669"/>
    <property type="project" value="UniProtKB-UniRule"/>
</dbReference>
<dbReference type="PANTHER" id="PTHR30570:SF4">
    <property type="entry name" value="PHOSPHATE-BINDING PROTEIN PSTS 1"/>
    <property type="match status" value="1"/>
</dbReference>
<dbReference type="RefSeq" id="WP_169770728.1">
    <property type="nucleotide sequence ID" value="NZ_JABCUI010000003.1"/>
</dbReference>
<organism evidence="9 10">
    <name type="scientific">Mobiluncus curtisii</name>
    <dbReference type="NCBI Taxonomy" id="2051"/>
    <lineage>
        <taxon>Bacteria</taxon>
        <taxon>Bacillati</taxon>
        <taxon>Actinomycetota</taxon>
        <taxon>Actinomycetes</taxon>
        <taxon>Actinomycetales</taxon>
        <taxon>Actinomycetaceae</taxon>
        <taxon>Mobiluncus</taxon>
    </lineage>
</organism>
<accession>A0A7Y0UII3</accession>